<sequence>MTKSFWDFWLFLIPGGVLSYIISFLSHDLLGIPQGVPFARFGITGTIAQISLLLLPFAISASLAAIFYFRRHRRSETGQEIVKCAKKIGFTIFALTILYFVLSGAWFALVQAPNLIMIAAVLFAPSLSAAAVFWIVFSATLRLITRWRSIS</sequence>
<gene>
    <name evidence="2" type="ORF">AVO44_19370</name>
</gene>
<dbReference type="AlphaFoldDB" id="A0A0X3TLT9"/>
<feature type="transmembrane region" description="Helical" evidence="1">
    <location>
        <begin position="46"/>
        <end position="69"/>
    </location>
</feature>
<dbReference type="Proteomes" id="UP000053690">
    <property type="component" value="Unassembled WGS sequence"/>
</dbReference>
<keyword evidence="3" id="KW-1185">Reference proteome</keyword>
<name>A0A0X3TLT9_9RHOB</name>
<reference evidence="3" key="1">
    <citation type="submission" date="2015-12" db="EMBL/GenBank/DDBJ databases">
        <authorList>
            <person name="Zhang G."/>
            <person name="Stingl U."/>
        </authorList>
    </citation>
    <scope>NUCLEOTIDE SEQUENCE [LARGE SCALE GENOMIC DNA]</scope>
    <source>
        <strain evidence="3">ZGT108</strain>
    </source>
</reference>
<feature type="transmembrane region" description="Helical" evidence="1">
    <location>
        <begin position="90"/>
        <end position="109"/>
    </location>
</feature>
<keyword evidence="1" id="KW-1133">Transmembrane helix</keyword>
<dbReference type="OrthoDB" id="9889483at2"/>
<keyword evidence="1" id="KW-0812">Transmembrane</keyword>
<evidence type="ECO:0000313" key="2">
    <source>
        <dbReference type="EMBL" id="KUJ76732.1"/>
    </source>
</evidence>
<keyword evidence="1" id="KW-0472">Membrane</keyword>
<evidence type="ECO:0000256" key="1">
    <source>
        <dbReference type="SAM" id="Phobius"/>
    </source>
</evidence>
<organism evidence="2 3">
    <name type="scientific">Ruegeria profundi</name>
    <dbReference type="NCBI Taxonomy" id="1685378"/>
    <lineage>
        <taxon>Bacteria</taxon>
        <taxon>Pseudomonadati</taxon>
        <taxon>Pseudomonadota</taxon>
        <taxon>Alphaproteobacteria</taxon>
        <taxon>Rhodobacterales</taxon>
        <taxon>Roseobacteraceae</taxon>
        <taxon>Ruegeria</taxon>
    </lineage>
</organism>
<dbReference type="RefSeq" id="WP_068340790.1">
    <property type="nucleotide sequence ID" value="NZ_LQBP01000014.1"/>
</dbReference>
<evidence type="ECO:0000313" key="3">
    <source>
        <dbReference type="Proteomes" id="UP000053690"/>
    </source>
</evidence>
<dbReference type="STRING" id="1685378.AVO44_19370"/>
<dbReference type="EMBL" id="LQBP01000014">
    <property type="protein sequence ID" value="KUJ76732.1"/>
    <property type="molecule type" value="Genomic_DNA"/>
</dbReference>
<feature type="transmembrane region" description="Helical" evidence="1">
    <location>
        <begin position="7"/>
        <end position="26"/>
    </location>
</feature>
<comment type="caution">
    <text evidence="2">The sequence shown here is derived from an EMBL/GenBank/DDBJ whole genome shotgun (WGS) entry which is preliminary data.</text>
</comment>
<protein>
    <submittedName>
        <fullName evidence="2">Uncharacterized protein</fullName>
    </submittedName>
</protein>
<feature type="transmembrane region" description="Helical" evidence="1">
    <location>
        <begin position="115"/>
        <end position="141"/>
    </location>
</feature>
<accession>A0A0X3TLT9</accession>
<proteinExistence type="predicted"/>